<dbReference type="PANTHER" id="PTHR21040:SF11">
    <property type="entry name" value="BETA-N-ACETYLHEXOSAMINIDASE"/>
    <property type="match status" value="1"/>
</dbReference>
<proteinExistence type="predicted"/>
<dbReference type="WBParaSite" id="Minc3s04641g36722">
    <property type="protein sequence ID" value="Minc3s04641g36722"/>
    <property type="gene ID" value="Minc3s04641g36722"/>
</dbReference>
<protein>
    <submittedName>
        <fullName evidence="2">Beta-N-acetylhexosaminidase</fullName>
    </submittedName>
</protein>
<reference evidence="2" key="1">
    <citation type="submission" date="2022-11" db="UniProtKB">
        <authorList>
            <consortium name="WormBaseParasite"/>
        </authorList>
    </citation>
    <scope>IDENTIFICATION</scope>
</reference>
<dbReference type="Proteomes" id="UP000887563">
    <property type="component" value="Unplaced"/>
</dbReference>
<dbReference type="AlphaFoldDB" id="A0A914N8Q5"/>
<accession>A0A914N8Q5</accession>
<dbReference type="PANTHER" id="PTHR21040">
    <property type="entry name" value="BCDNA.GH04120"/>
    <property type="match status" value="1"/>
</dbReference>
<dbReference type="SUPFAM" id="SSF51445">
    <property type="entry name" value="(Trans)glycosidases"/>
    <property type="match status" value="1"/>
</dbReference>
<evidence type="ECO:0000313" key="1">
    <source>
        <dbReference type="Proteomes" id="UP000887563"/>
    </source>
</evidence>
<dbReference type="InterPro" id="IPR038901">
    <property type="entry name" value="HEXDC-like"/>
</dbReference>
<dbReference type="Gene3D" id="3.20.20.80">
    <property type="entry name" value="Glycosidases"/>
    <property type="match status" value="1"/>
</dbReference>
<keyword evidence="1" id="KW-1185">Reference proteome</keyword>
<dbReference type="InterPro" id="IPR017853">
    <property type="entry name" value="GH"/>
</dbReference>
<sequence length="132" mass="15453">MLAAAKEYKFEIVPLVQTFGHLEWILKLNEFKHLRDDPLYPQVTCIGSEESWQIIMDMINQVAGVHKRFGMNYFHIGADEVFNFGTCNETINLIQKLGSRDKAFSWHVFRTANFVKKQFASDWVIDSPIHFR</sequence>
<evidence type="ECO:0000313" key="2">
    <source>
        <dbReference type="WBParaSite" id="Minc3s04641g36722"/>
    </source>
</evidence>
<name>A0A914N8Q5_MELIC</name>
<organism evidence="1 2">
    <name type="scientific">Meloidogyne incognita</name>
    <name type="common">Southern root-knot nematode worm</name>
    <name type="synonym">Oxyuris incognita</name>
    <dbReference type="NCBI Taxonomy" id="6306"/>
    <lineage>
        <taxon>Eukaryota</taxon>
        <taxon>Metazoa</taxon>
        <taxon>Ecdysozoa</taxon>
        <taxon>Nematoda</taxon>
        <taxon>Chromadorea</taxon>
        <taxon>Rhabditida</taxon>
        <taxon>Tylenchina</taxon>
        <taxon>Tylenchomorpha</taxon>
        <taxon>Tylenchoidea</taxon>
        <taxon>Meloidogynidae</taxon>
        <taxon>Meloidogyninae</taxon>
        <taxon>Meloidogyne</taxon>
        <taxon>Meloidogyne incognita group</taxon>
    </lineage>
</organism>
<dbReference type="GO" id="GO:0015929">
    <property type="term" value="F:hexosaminidase activity"/>
    <property type="evidence" value="ECO:0007669"/>
    <property type="project" value="InterPro"/>
</dbReference>